<comment type="similarity">
    <text evidence="1">Belongs to the protein kinase superfamily. CAMK Ser/Thr protein kinase family. CaMK subfamily.</text>
</comment>
<keyword evidence="5 8" id="KW-0418">Kinase</keyword>
<evidence type="ECO:0000313" key="9">
    <source>
        <dbReference type="Proteomes" id="UP001558713"/>
    </source>
</evidence>
<dbReference type="GO" id="GO:0004674">
    <property type="term" value="F:protein serine/threonine kinase activity"/>
    <property type="evidence" value="ECO:0007669"/>
    <property type="project" value="UniProtKB-KW"/>
</dbReference>
<gene>
    <name evidence="8" type="ORF">V5N11_001813</name>
</gene>
<dbReference type="InterPro" id="IPR000719">
    <property type="entry name" value="Prot_kinase_dom"/>
</dbReference>
<dbReference type="Gene3D" id="3.30.200.20">
    <property type="entry name" value="Phosphorylase Kinase, domain 1"/>
    <property type="match status" value="1"/>
</dbReference>
<feature type="domain" description="Protein kinase" evidence="7">
    <location>
        <begin position="1"/>
        <end position="107"/>
    </location>
</feature>
<evidence type="ECO:0000256" key="5">
    <source>
        <dbReference type="ARBA" id="ARBA00022777"/>
    </source>
</evidence>
<evidence type="ECO:0000256" key="1">
    <source>
        <dbReference type="ARBA" id="ARBA00005354"/>
    </source>
</evidence>
<evidence type="ECO:0000259" key="7">
    <source>
        <dbReference type="PROSITE" id="PS50011"/>
    </source>
</evidence>
<dbReference type="Pfam" id="PF00069">
    <property type="entry name" value="Pkinase"/>
    <property type="match status" value="1"/>
</dbReference>
<name>A0ABD1BL50_CARAN</name>
<dbReference type="SUPFAM" id="SSF56112">
    <property type="entry name" value="Protein kinase-like (PK-like)"/>
    <property type="match status" value="1"/>
</dbReference>
<dbReference type="EMBL" id="JBANAX010000233">
    <property type="protein sequence ID" value="KAL1217922.1"/>
    <property type="molecule type" value="Genomic_DNA"/>
</dbReference>
<evidence type="ECO:0000256" key="4">
    <source>
        <dbReference type="ARBA" id="ARBA00022741"/>
    </source>
</evidence>
<dbReference type="PANTHER" id="PTHR24349">
    <property type="entry name" value="SERINE/THREONINE-PROTEIN KINASE"/>
    <property type="match status" value="1"/>
</dbReference>
<dbReference type="GO" id="GO:0005524">
    <property type="term" value="F:ATP binding"/>
    <property type="evidence" value="ECO:0007669"/>
    <property type="project" value="UniProtKB-KW"/>
</dbReference>
<dbReference type="InterPro" id="IPR011009">
    <property type="entry name" value="Kinase-like_dom_sf"/>
</dbReference>
<dbReference type="Proteomes" id="UP001558713">
    <property type="component" value="Unassembled WGS sequence"/>
</dbReference>
<evidence type="ECO:0000313" key="8">
    <source>
        <dbReference type="EMBL" id="KAL1217922.1"/>
    </source>
</evidence>
<evidence type="ECO:0000256" key="6">
    <source>
        <dbReference type="ARBA" id="ARBA00022840"/>
    </source>
</evidence>
<comment type="caution">
    <text evidence="8">The sequence shown here is derived from an EMBL/GenBank/DDBJ whole genome shotgun (WGS) entry which is preliminary data.</text>
</comment>
<reference evidence="8 9" key="1">
    <citation type="submission" date="2024-04" db="EMBL/GenBank/DDBJ databases">
        <title>Genome assembly C_amara_ONT_v2.</title>
        <authorList>
            <person name="Yant L."/>
            <person name="Moore C."/>
            <person name="Slenker M."/>
        </authorList>
    </citation>
    <scope>NUCLEOTIDE SEQUENCE [LARGE SCALE GENOMIC DNA]</scope>
    <source>
        <tissue evidence="8">Leaf</tissue>
    </source>
</reference>
<dbReference type="InterPro" id="IPR050205">
    <property type="entry name" value="CDPK_Ser/Thr_kinases"/>
</dbReference>
<evidence type="ECO:0000256" key="2">
    <source>
        <dbReference type="ARBA" id="ARBA00022527"/>
    </source>
</evidence>
<keyword evidence="4" id="KW-0547">Nucleotide-binding</keyword>
<dbReference type="PROSITE" id="PS50011">
    <property type="entry name" value="PROTEIN_KINASE_DOM"/>
    <property type="match status" value="1"/>
</dbReference>
<keyword evidence="9" id="KW-1185">Reference proteome</keyword>
<organism evidence="8 9">
    <name type="scientific">Cardamine amara subsp. amara</name>
    <dbReference type="NCBI Taxonomy" id="228776"/>
    <lineage>
        <taxon>Eukaryota</taxon>
        <taxon>Viridiplantae</taxon>
        <taxon>Streptophyta</taxon>
        <taxon>Embryophyta</taxon>
        <taxon>Tracheophyta</taxon>
        <taxon>Spermatophyta</taxon>
        <taxon>Magnoliopsida</taxon>
        <taxon>eudicotyledons</taxon>
        <taxon>Gunneridae</taxon>
        <taxon>Pentapetalae</taxon>
        <taxon>rosids</taxon>
        <taxon>malvids</taxon>
        <taxon>Brassicales</taxon>
        <taxon>Brassicaceae</taxon>
        <taxon>Cardamineae</taxon>
        <taxon>Cardamine</taxon>
    </lineage>
</organism>
<sequence>MYVCKSMSKKKLRTTVYIEEVRREVEIMKHMTNHPNIVSLKDAFEDYAVQIVMELCERGELFDRIVARGMKTILKVVQDFWSSVGFLVISHNLTTEIGNITDLSTPK</sequence>
<keyword evidence="6" id="KW-0067">ATP-binding</keyword>
<keyword evidence="2" id="KW-0723">Serine/threonine-protein kinase</keyword>
<dbReference type="AlphaFoldDB" id="A0ABD1BL50"/>
<keyword evidence="3" id="KW-0808">Transferase</keyword>
<accession>A0ABD1BL50</accession>
<proteinExistence type="inferred from homology"/>
<protein>
    <submittedName>
        <fullName evidence="8">Calcium-dependent protein kinase 8</fullName>
    </submittedName>
</protein>
<evidence type="ECO:0000256" key="3">
    <source>
        <dbReference type="ARBA" id="ARBA00022679"/>
    </source>
</evidence>